<reference evidence="2 3" key="1">
    <citation type="submission" date="2023-07" db="EMBL/GenBank/DDBJ databases">
        <title>Genomic Encyclopedia of Type Strains, Phase IV (KMG-IV): sequencing the most valuable type-strain genomes for metagenomic binning, comparative biology and taxonomic classification.</title>
        <authorList>
            <person name="Goeker M."/>
        </authorList>
    </citation>
    <scope>NUCLEOTIDE SEQUENCE [LARGE SCALE GENOMIC DNA]</scope>
    <source>
        <strain evidence="2 3">DSM 23837</strain>
    </source>
</reference>
<evidence type="ECO:0000313" key="2">
    <source>
        <dbReference type="EMBL" id="MDQ0178199.1"/>
    </source>
</evidence>
<dbReference type="Proteomes" id="UP001223586">
    <property type="component" value="Unassembled WGS sequence"/>
</dbReference>
<dbReference type="PANTHER" id="PTHR11735">
    <property type="entry name" value="TRNA N6-ADENOSINE THREONYLCARBAMOYLTRANSFERASE"/>
    <property type="match status" value="1"/>
</dbReference>
<evidence type="ECO:0000313" key="3">
    <source>
        <dbReference type="Proteomes" id="UP001223586"/>
    </source>
</evidence>
<dbReference type="PANTHER" id="PTHR11735:SF11">
    <property type="entry name" value="TRNA THREONYLCARBAMOYLADENOSINE BIOSYNTHESIS PROTEIN TSAB"/>
    <property type="match status" value="1"/>
</dbReference>
<dbReference type="Pfam" id="PF00814">
    <property type="entry name" value="TsaD"/>
    <property type="match status" value="1"/>
</dbReference>
<feature type="domain" description="Gcp-like" evidence="1">
    <location>
        <begin position="26"/>
        <end position="224"/>
    </location>
</feature>
<gene>
    <name evidence="2" type="ORF">J2S08_004102</name>
</gene>
<dbReference type="InterPro" id="IPR043129">
    <property type="entry name" value="ATPase_NBD"/>
</dbReference>
<evidence type="ECO:0000259" key="1">
    <source>
        <dbReference type="Pfam" id="PF00814"/>
    </source>
</evidence>
<comment type="caution">
    <text evidence="2">The sequence shown here is derived from an EMBL/GenBank/DDBJ whole genome shotgun (WGS) entry which is preliminary data.</text>
</comment>
<protein>
    <submittedName>
        <fullName evidence="2">tRNA threonylcarbamoyladenosine biosynthesis protein TsaB</fullName>
    </submittedName>
</protein>
<dbReference type="Gene3D" id="3.30.420.40">
    <property type="match status" value="2"/>
</dbReference>
<organism evidence="2 3">
    <name type="scientific">Bacillus chungangensis</name>
    <dbReference type="NCBI Taxonomy" id="587633"/>
    <lineage>
        <taxon>Bacteria</taxon>
        <taxon>Bacillati</taxon>
        <taxon>Bacillota</taxon>
        <taxon>Bacilli</taxon>
        <taxon>Bacillales</taxon>
        <taxon>Bacillaceae</taxon>
        <taxon>Bacillus</taxon>
    </lineage>
</organism>
<name>A0ABT9WY88_9BACI</name>
<dbReference type="CDD" id="cd24032">
    <property type="entry name" value="ASKHA_NBD_TsaB"/>
    <property type="match status" value="1"/>
</dbReference>
<dbReference type="SUPFAM" id="SSF53067">
    <property type="entry name" value="Actin-like ATPase domain"/>
    <property type="match status" value="2"/>
</dbReference>
<dbReference type="NCBIfam" id="TIGR03725">
    <property type="entry name" value="T6A_YeaZ"/>
    <property type="match status" value="1"/>
</dbReference>
<sequence length="235" mass="26210">MKVLAIDTSNDVLGIALVNNTKVIGEYITNLKKNHSIRVMPAIERLLHDCEWNPSNLEKIVVAKGPGSYTGVRIGVTIAKTLAWSLNIPIVGVSSLAVMASSAHFFNGFISPFIDARRGKIYTGLYHYKEGQLQVVVEDVNILAKDWLEKLKQKDEKILFIGNDTRLHEETIHTIMGDQAFIAPVSLYNPRPSELGLLGLPLLGEDVHTFVPNYIRLVEAEAKWLEKQNEGNHQS</sequence>
<dbReference type="EMBL" id="JAUSTT010000036">
    <property type="protein sequence ID" value="MDQ0178199.1"/>
    <property type="molecule type" value="Genomic_DNA"/>
</dbReference>
<proteinExistence type="predicted"/>
<dbReference type="InterPro" id="IPR000905">
    <property type="entry name" value="Gcp-like_dom"/>
</dbReference>
<accession>A0ABT9WY88</accession>
<dbReference type="InterPro" id="IPR022496">
    <property type="entry name" value="T6A_TsaB"/>
</dbReference>
<dbReference type="RefSeq" id="WP_307232817.1">
    <property type="nucleotide sequence ID" value="NZ_JAUSTT010000036.1"/>
</dbReference>
<keyword evidence="3" id="KW-1185">Reference proteome</keyword>